<keyword evidence="2" id="KW-1185">Reference proteome</keyword>
<gene>
    <name evidence="1" type="ORF">Rsub_09847</name>
</gene>
<reference evidence="1 2" key="1">
    <citation type="journal article" date="2018" name="Sci. Rep.">
        <title>Raphidocelis subcapitata (=Pseudokirchneriella subcapitata) provides an insight into genome evolution and environmental adaptations in the Sphaeropleales.</title>
        <authorList>
            <person name="Suzuki S."/>
            <person name="Yamaguchi H."/>
            <person name="Nakajima N."/>
            <person name="Kawachi M."/>
        </authorList>
    </citation>
    <scope>NUCLEOTIDE SEQUENCE [LARGE SCALE GENOMIC DNA]</scope>
    <source>
        <strain evidence="1 2">NIES-35</strain>
    </source>
</reference>
<protein>
    <submittedName>
        <fullName evidence="1">Uncharacterized protein</fullName>
    </submittedName>
</protein>
<dbReference type="OrthoDB" id="514559at2759"/>
<dbReference type="EMBL" id="BDRX01000081">
    <property type="protein sequence ID" value="GBF96505.1"/>
    <property type="molecule type" value="Genomic_DNA"/>
</dbReference>
<evidence type="ECO:0000313" key="1">
    <source>
        <dbReference type="EMBL" id="GBF96505.1"/>
    </source>
</evidence>
<evidence type="ECO:0000313" key="2">
    <source>
        <dbReference type="Proteomes" id="UP000247498"/>
    </source>
</evidence>
<organism evidence="1 2">
    <name type="scientific">Raphidocelis subcapitata</name>
    <dbReference type="NCBI Taxonomy" id="307507"/>
    <lineage>
        <taxon>Eukaryota</taxon>
        <taxon>Viridiplantae</taxon>
        <taxon>Chlorophyta</taxon>
        <taxon>core chlorophytes</taxon>
        <taxon>Chlorophyceae</taxon>
        <taxon>CS clade</taxon>
        <taxon>Sphaeropleales</taxon>
        <taxon>Selenastraceae</taxon>
        <taxon>Raphidocelis</taxon>
    </lineage>
</organism>
<comment type="caution">
    <text evidence="1">The sequence shown here is derived from an EMBL/GenBank/DDBJ whole genome shotgun (WGS) entry which is preliminary data.</text>
</comment>
<dbReference type="AlphaFoldDB" id="A0A2V0PHI2"/>
<dbReference type="Proteomes" id="UP000247498">
    <property type="component" value="Unassembled WGS sequence"/>
</dbReference>
<name>A0A2V0PHI2_9CHLO</name>
<proteinExistence type="predicted"/>
<accession>A0A2V0PHI2</accession>
<dbReference type="InParanoid" id="A0A2V0PHI2"/>
<sequence length="370" mass="40264">MPPAFLPALSDDILHYMATTCWEKTAIYDEADICRDAAALMCAGSAFATSLGTKLYGVVSPFRGDDCPGGVDEHSTAAAMRALLKEWELTVGGKKGDLWARIREEVEGGSDACPISRGAKARAVKRQTERIAFFKAHTWGVTKSQVRDLPYVEEYNGRGFAFGGGGAIKTYAIKDIKPIARRNLVTWKQTWAQVEAANTSRKESKKASRKLKDVRTAELFAELARRGSVSEDWARAVLRRFLLPVYRWESSPEPAAETLRAAADEVERHCFLFRFTSYSTLSALMEADYQAARGGKVKWLQMKDEVEPAAQRRALEHWCRGHPSLEAALARPQLPASMHAAITQAWQAAATAGQAAAGAGAGAGAGPSGV</sequence>